<dbReference type="InterPro" id="IPR043128">
    <property type="entry name" value="Rev_trsase/Diguanyl_cyclase"/>
</dbReference>
<evidence type="ECO:0000259" key="2">
    <source>
        <dbReference type="PROSITE" id="PS50887"/>
    </source>
</evidence>
<name>A0ABS3UIU8_9ACTN</name>
<keyword evidence="1" id="KW-1133">Transmembrane helix</keyword>
<dbReference type="RefSeq" id="WP_208467867.1">
    <property type="nucleotide sequence ID" value="NZ_JAGFNS010000008.1"/>
</dbReference>
<dbReference type="Gene3D" id="3.30.70.270">
    <property type="match status" value="1"/>
</dbReference>
<evidence type="ECO:0000256" key="1">
    <source>
        <dbReference type="SAM" id="Phobius"/>
    </source>
</evidence>
<dbReference type="SMART" id="SM00267">
    <property type="entry name" value="GGDEF"/>
    <property type="match status" value="1"/>
</dbReference>
<dbReference type="CDD" id="cd01949">
    <property type="entry name" value="GGDEF"/>
    <property type="match status" value="1"/>
</dbReference>
<protein>
    <submittedName>
        <fullName evidence="3">GGDEF domain-containing protein</fullName>
    </submittedName>
</protein>
<reference evidence="3 4" key="1">
    <citation type="submission" date="2021-03" db="EMBL/GenBank/DDBJ databases">
        <title>Actinoplanes flavus sp. nov., a novel actinomycete isolated from Coconut Palm rhizosphere soil.</title>
        <authorList>
            <person name="Luo X."/>
        </authorList>
    </citation>
    <scope>NUCLEOTIDE SEQUENCE [LARGE SCALE GENOMIC DNA]</scope>
    <source>
        <strain evidence="3 4">NEAU-H7</strain>
    </source>
</reference>
<dbReference type="InterPro" id="IPR000160">
    <property type="entry name" value="GGDEF_dom"/>
</dbReference>
<comment type="caution">
    <text evidence="3">The sequence shown here is derived from an EMBL/GenBank/DDBJ whole genome shotgun (WGS) entry which is preliminary data.</text>
</comment>
<dbReference type="Pfam" id="PF00990">
    <property type="entry name" value="GGDEF"/>
    <property type="match status" value="1"/>
</dbReference>
<evidence type="ECO:0000313" key="4">
    <source>
        <dbReference type="Proteomes" id="UP000679690"/>
    </source>
</evidence>
<proteinExistence type="predicted"/>
<dbReference type="InterPro" id="IPR052163">
    <property type="entry name" value="DGC-Regulatory_Protein"/>
</dbReference>
<dbReference type="InterPro" id="IPR029787">
    <property type="entry name" value="Nucleotide_cyclase"/>
</dbReference>
<dbReference type="PANTHER" id="PTHR46663">
    <property type="entry name" value="DIGUANYLATE CYCLASE DGCT-RELATED"/>
    <property type="match status" value="1"/>
</dbReference>
<dbReference type="PANTHER" id="PTHR46663:SF3">
    <property type="entry name" value="SLL0267 PROTEIN"/>
    <property type="match status" value="1"/>
</dbReference>
<dbReference type="PROSITE" id="PS50887">
    <property type="entry name" value="GGDEF"/>
    <property type="match status" value="1"/>
</dbReference>
<keyword evidence="1" id="KW-0472">Membrane</keyword>
<gene>
    <name evidence="3" type="ORF">J5X75_14390</name>
</gene>
<sequence>MRRFLRRWRRHRWVNVLAAVVAVLTLVTYLNIVLHRRGVAENQEAARLHSLGLLLNEESALQWKTLARGNAPVRVAREVGAIRGRERDILQRLADGRPGTGSADLGRLVDEYHVVLDKQLALLVIDDTVGAAVVELEETGPKFKQLSTQITALSDGAVAAARRTSATADYVLIGAMLLTAAMIGALLRRFDRAHRVAATATAELLRQERAALALSRENAERIRHQAEHDSLTGLPNRSLFAERVDLALESGEEPAVMFIDLDDFKRVNDSLGHAAGDALLVEVGRRLRASVRAADTPARLGGDEFAILIEDGGADTAIHLAQRIIEALAEPVDVGGTHVLTRGSVGIAVAGPERDRSDLLRRADLAMYAAKERGKGQFAVFGESLRDPAHAGIDREGSDAA</sequence>
<dbReference type="NCBIfam" id="TIGR00254">
    <property type="entry name" value="GGDEF"/>
    <property type="match status" value="1"/>
</dbReference>
<evidence type="ECO:0000313" key="3">
    <source>
        <dbReference type="EMBL" id="MBO3738713.1"/>
    </source>
</evidence>
<dbReference type="SUPFAM" id="SSF55073">
    <property type="entry name" value="Nucleotide cyclase"/>
    <property type="match status" value="1"/>
</dbReference>
<feature type="transmembrane region" description="Helical" evidence="1">
    <location>
        <begin position="12"/>
        <end position="34"/>
    </location>
</feature>
<keyword evidence="4" id="KW-1185">Reference proteome</keyword>
<dbReference type="EMBL" id="JAGFNS010000008">
    <property type="protein sequence ID" value="MBO3738713.1"/>
    <property type="molecule type" value="Genomic_DNA"/>
</dbReference>
<dbReference type="Proteomes" id="UP000679690">
    <property type="component" value="Unassembled WGS sequence"/>
</dbReference>
<accession>A0ABS3UIU8</accession>
<feature type="domain" description="GGDEF" evidence="2">
    <location>
        <begin position="252"/>
        <end position="383"/>
    </location>
</feature>
<organism evidence="3 4">
    <name type="scientific">Actinoplanes flavus</name>
    <dbReference type="NCBI Taxonomy" id="2820290"/>
    <lineage>
        <taxon>Bacteria</taxon>
        <taxon>Bacillati</taxon>
        <taxon>Actinomycetota</taxon>
        <taxon>Actinomycetes</taxon>
        <taxon>Micromonosporales</taxon>
        <taxon>Micromonosporaceae</taxon>
        <taxon>Actinoplanes</taxon>
    </lineage>
</organism>
<keyword evidence="1" id="KW-0812">Transmembrane</keyword>